<evidence type="ECO:0000313" key="9">
    <source>
        <dbReference type="EMBL" id="CAD7429520.1"/>
    </source>
</evidence>
<evidence type="ECO:0000256" key="2">
    <source>
        <dbReference type="ARBA" id="ARBA00022692"/>
    </source>
</evidence>
<feature type="coiled-coil region" evidence="6">
    <location>
        <begin position="3177"/>
        <end position="3211"/>
    </location>
</feature>
<dbReference type="InterPro" id="IPR057057">
    <property type="entry name" value="Spectrin_SYNE1"/>
</dbReference>
<dbReference type="InterPro" id="IPR018159">
    <property type="entry name" value="Spectrin/alpha-actinin"/>
</dbReference>
<feature type="coiled-coil region" evidence="6">
    <location>
        <begin position="440"/>
        <end position="470"/>
    </location>
</feature>
<feature type="coiled-coil region" evidence="6">
    <location>
        <begin position="3043"/>
        <end position="3070"/>
    </location>
</feature>
<evidence type="ECO:0000256" key="6">
    <source>
        <dbReference type="SAM" id="Coils"/>
    </source>
</evidence>
<evidence type="ECO:0000256" key="3">
    <source>
        <dbReference type="ARBA" id="ARBA00022737"/>
    </source>
</evidence>
<evidence type="ECO:0000259" key="8">
    <source>
        <dbReference type="Pfam" id="PF25034"/>
    </source>
</evidence>
<dbReference type="GO" id="GO:0034993">
    <property type="term" value="C:meiotic nuclear membrane microtubule tethering complex"/>
    <property type="evidence" value="ECO:0007669"/>
    <property type="project" value="TreeGrafter"/>
</dbReference>
<organism evidence="9">
    <name type="scientific">Timema monikensis</name>
    <dbReference type="NCBI Taxonomy" id="170555"/>
    <lineage>
        <taxon>Eukaryota</taxon>
        <taxon>Metazoa</taxon>
        <taxon>Ecdysozoa</taxon>
        <taxon>Arthropoda</taxon>
        <taxon>Hexapoda</taxon>
        <taxon>Insecta</taxon>
        <taxon>Pterygota</taxon>
        <taxon>Neoptera</taxon>
        <taxon>Polyneoptera</taxon>
        <taxon>Phasmatodea</taxon>
        <taxon>Timematodea</taxon>
        <taxon>Timematoidea</taxon>
        <taxon>Timematidae</taxon>
        <taxon>Timema</taxon>
    </lineage>
</organism>
<feature type="coiled-coil region" evidence="6">
    <location>
        <begin position="799"/>
        <end position="856"/>
    </location>
</feature>
<dbReference type="GO" id="GO:0005737">
    <property type="term" value="C:cytoplasm"/>
    <property type="evidence" value="ECO:0007669"/>
    <property type="project" value="TreeGrafter"/>
</dbReference>
<dbReference type="CDD" id="cd00176">
    <property type="entry name" value="SPEC"/>
    <property type="match status" value="4"/>
</dbReference>
<keyword evidence="5" id="KW-0472">Membrane</keyword>
<dbReference type="InterPro" id="IPR052403">
    <property type="entry name" value="LINC-complex_assoc"/>
</dbReference>
<keyword evidence="4" id="KW-1133">Transmembrane helix</keyword>
<name>A0A7R9E8R9_9NEOP</name>
<keyword evidence="3" id="KW-0677">Repeat</keyword>
<dbReference type="GO" id="GO:0051015">
    <property type="term" value="F:actin filament binding"/>
    <property type="evidence" value="ECO:0007669"/>
    <property type="project" value="TreeGrafter"/>
</dbReference>
<protein>
    <recommendedName>
        <fullName evidence="8">Nesprin-1 spectrin repeats region domain-containing protein</fullName>
    </recommendedName>
</protein>
<dbReference type="Pfam" id="PF25034">
    <property type="entry name" value="Spectrin_SYNE1"/>
    <property type="match status" value="1"/>
</dbReference>
<feature type="coiled-coil region" evidence="6">
    <location>
        <begin position="1375"/>
        <end position="1428"/>
    </location>
</feature>
<dbReference type="GO" id="GO:0005640">
    <property type="term" value="C:nuclear outer membrane"/>
    <property type="evidence" value="ECO:0007669"/>
    <property type="project" value="TreeGrafter"/>
</dbReference>
<comment type="subcellular location">
    <subcellularLocation>
        <location evidence="1">Membrane</location>
    </subcellularLocation>
</comment>
<feature type="region of interest" description="Disordered" evidence="7">
    <location>
        <begin position="1125"/>
        <end position="1144"/>
    </location>
</feature>
<dbReference type="Pfam" id="PF00435">
    <property type="entry name" value="Spectrin"/>
    <property type="match status" value="1"/>
</dbReference>
<keyword evidence="2" id="KW-0812">Transmembrane</keyword>
<feature type="coiled-coil region" evidence="6">
    <location>
        <begin position="946"/>
        <end position="984"/>
    </location>
</feature>
<feature type="coiled-coil region" evidence="6">
    <location>
        <begin position="1642"/>
        <end position="1704"/>
    </location>
</feature>
<dbReference type="FunFam" id="1.20.58.60:FF:000230">
    <property type="entry name" value="Uncharacterized protein, isoform D"/>
    <property type="match status" value="1"/>
</dbReference>
<feature type="coiled-coil region" evidence="6">
    <location>
        <begin position="125"/>
        <end position="152"/>
    </location>
</feature>
<dbReference type="GO" id="GO:0007097">
    <property type="term" value="P:nuclear migration"/>
    <property type="evidence" value="ECO:0007669"/>
    <property type="project" value="TreeGrafter"/>
</dbReference>
<feature type="coiled-coil region" evidence="6">
    <location>
        <begin position="3390"/>
        <end position="3421"/>
    </location>
</feature>
<dbReference type="SUPFAM" id="SSF46966">
    <property type="entry name" value="Spectrin repeat"/>
    <property type="match status" value="16"/>
</dbReference>
<dbReference type="InterPro" id="IPR002017">
    <property type="entry name" value="Spectrin_repeat"/>
</dbReference>
<evidence type="ECO:0000256" key="4">
    <source>
        <dbReference type="ARBA" id="ARBA00022989"/>
    </source>
</evidence>
<feature type="coiled-coil region" evidence="6">
    <location>
        <begin position="2141"/>
        <end position="2168"/>
    </location>
</feature>
<dbReference type="EMBL" id="OB794107">
    <property type="protein sequence ID" value="CAD7429520.1"/>
    <property type="molecule type" value="Genomic_DNA"/>
</dbReference>
<keyword evidence="6" id="KW-0175">Coiled coil</keyword>
<dbReference type="PANTHER" id="PTHR47535">
    <property type="entry name" value="MUSCLE-SPECIFIC PROTEIN 300 KDA, ISOFORM G"/>
    <property type="match status" value="1"/>
</dbReference>
<feature type="coiled-coil region" evidence="6">
    <location>
        <begin position="3496"/>
        <end position="3523"/>
    </location>
</feature>
<proteinExistence type="predicted"/>
<feature type="coiled-coil region" evidence="6">
    <location>
        <begin position="2540"/>
        <end position="2567"/>
    </location>
</feature>
<sequence length="3562" mass="406804">MSDDSSDLVQISGETRISVNVQQITSRFQSIQTTAKEIVKKCEQAVTDHEAYLEKYKQCSAWLAAAQARFERCRDGSSVGERQDLVQRSAGLRELLAEQPSATSLLNATVELGEKLYPSTAMEGREDVRQQLQELQQAMETLYDGVSSTERELQAKLSRWTGFEECSESLRRWLTEVETQLPQELELKTTLDEKRAQLQTYRALLHDAVAHQQDIVSLRDKTESLPERNTKIDEQLDTLTRRHDVILKRDTGRGHFLTLPPSTRSSCSNFVERYEGIVSDHQHYSKAVMDTQEWLEATHNTVLLWGDTQLERISLHTNLERLKNMQLSSPEEESRIQQIRSLGEKVIPGTVDSGQINIRSQIDSSQQEWEGLLSAITLEPRSSPHRRSSDADISSSLSSFPVHRSTIEALDSKLQQWNEYESLKDQCMSWIRETDTKLHAVDLQATAQEKKQQLEILKALQGEVRAKELEIDAVTGTVDSGQINIRSQIDSSQQEWEGLLSAITLEPRSSPHRRSSDADISSSLSSFPVHRSTIEALDSKLQQWNEYESLKDQCMSWIRETDTKLHAVDLQATAQEKKQQLEILKALQGEVRAKELEIDAVTERAQQLHKGAMSSRSSQISELGLKYQQVSHKVKELTSRWLQYVTGHQEFDSHIAECMQWLEDIRNKIAYCSDLSAPSQKDLESKLETIQDLLLYKEEGFTKVQGTVELAQAVLANTAPSGHDAINQILGRLQEEWSALASKMVETKAILDDSIHRWAGFLEQIHQLNKTVDYLESVSNEISDFQTTMSEKRAQLERIKCLDEKVRCEKIEVDSLKAKAAEMLASGQQSHAASQAQEILNKFDMLAERIKNLLSERDDQFKDHRLYKEAYDDLTGWLSRSRDKVPSMKQRPLSDKLAIESAVVPLEALLNKQAQGELLVDHLTHTGEVVIASTSPQGQEVIRKEIRALKENFEGLFKEIKQQKEQLEATVVQWRDYKEEYERISDWLQQLDILVKAQKTALLATLPEKIKQVQDVKDILERLEKGREQIDKFNSSASGLLSSHLDTYINNQLRHLSSRYQVQVNLGKDVLKKVETNAEQHQQYEDNLGKAKAWIDNAKQVIRDCSEASSNSSREVLEARLGQIQVHRSTPHPSPTSPQNSSREVLEARLGQIQDLLRKREVGQNLVHTTVNCGEKVLRNTRSDGKDMINAQLREVQSDWDRLVKKISTAKVHLETSLLQWADYSSSYSQLQQWITDREAKLQQACEQKVTKAKKGQAPGMSSFSIGERKATLRQTNSIVQDIVSFEPMIQSVASKAEDLLQAKPASEISSKYETLSKQARDLYAKQKETVEQHQAFIDAGNDFVQWIRAAKEKLSKCSEPTGDKESLSSKVSQLKVLESEQEEGQKKLEKALEQGDAACQVADPEDKEVIEEEVALLQEEYDTYVESLSRTKTLLEVGIVKWTEYEDQYQEASDWLTQTEQVVQSFNKLQDGLEEKKNVLEQFQVHLQTLFDWQKELDRLNMKAQMLLETCADTRISNAVTHMTTKYNALLSLAKEIMRRLELHYQSWSRYIFSDSYFSTVLRYRSGVSPLEEHQQHNTLYQECQDWVDRTRDKLNECHDIPDTLPEVNNKLQTVKTIRQSLEQGQNKLRYALELKEKVILNTEQNGAAKIQEDTENLKQEFEKLMTDVHELRQRLTHRATQLEELQKAHKALSDWLEEIEHKVQSDDSAEFLNDLSEKRATLEKFRSLQRDIISHNEMVERLRSKLSDDQTIPPTIYQPSLDKYKHLKYILTKSISTLEEQVKEHESYKQAYLDAFDWVRKTRIEIQQCNDPHGEKEQTVDKEKRVTSIANSLPEGEKLVDHAVELSNSVMATTGEEGQDSLRQEIQQLKADWEGLAVMCKDTQKVLDKCITSWSEFADTFGRIKSWLQGFQGKVDAELEGDKKTPEDLNKCRALLQEAVQQKVLMEELSDRCESLMELSACSWVRDQTVQLQGTYTNLLTTVQGLVSRVEKNLSDHTEFLKAKDQFDLWLKRAHGTVKDCIGVGDEAATKDRLETIRLVSTRMTEGQHLMSTMQEVFTKAINTTPTEQQESLREDMVYLRDSWDQLTMDLNSVTSQLKAAMNRWEDYNDSKSRLQLWISDMEESLKESPDTKAELGEMKTLIERYKHIQDEIQAKRTDLDHLLSEAAELSVWASRPEVLEEAQKLQTRWDQLSSGYASIKHNLELEIQEYTSYHQSLQDTEKWLLQISFQLMAHNSLYITNKEQTQDQISQHEALLGDIQRYQSTLDDLKAKGHGQVERYVSTTPSIKVTIDKQLRNVQDSYDSLLHTALQIKNRLMESLAKFQEYEDTLESILRNLDVYEPLIAHEIETPVGNLETAQNQLETARSLHNKLQSEKSRLAVAVQACEAAAACISRPSSPQDTMPPPIPDKELLVRARLEDLIDQRDNRQLGEEQQGEKLRLLLKHLESQSFLTRLNALCDKVQGRLSALSSTVSELEELQKQREVLHQWVSEQRATVADWRSKPSKLRPEAARAELAAMNEMMGGIGDRRVRLLTELTAQEGDQEDLEGQIEQLETELTQVMSKKQGAQGVIEDYRSKVQETHGWLDSLVKRMEVLDKGSGLDCGQKLAIIVELSSEFEDQGPGRVEEVKRLAAEVVDLVSNLDSQQVEEQLRSVERRYNDIAKRVQRKVQVLEMAQKGLDAARQEIQQARDWVKDKKGLLESQAPLGYESKAADDRLLWVKSLLKEVEGKEVLLETLERRANTMSTDLEPSEHQHLESALRNLNSEHTELLVRLKGEVTKVSLAGDARRELEGDVEAARAWLRGKKQDVVKLGGYLPLRAEEVDKEIHKYKKFEMDSKDFGDGKLSDLQKHGNSLLKECSDPDKKRLQALLQDVGDEYEVLSKEIQEKLSSLADLLQGRKQFEEEVNHCQHWLNEAEVATSAEIRAPNVGLLEEQLSKYDKLNQEADQMRSDLERIIDQGKAILPTVSEADKLTLSEQLNAIKDRHARIAGLIRDRSNGLKDQLSQCKVAAAKVAESVQFMTGIQAELKELSKPVGSKVEDVRGMLEQYEKILSDLKANKSKLGDLQLGSMGDLQGISQQQDDLILSIESQIARLRQLLLLREQFIALITEIMTFITKYTEVVRDIERGGHTVQEKIKKYDDVIVKIQECDALLSSATDKGQTIAAEGSASDRNSITEQLQSLKQSLQALRRAVEKQREQHEMTAAEHRKLGAELEVALDWLHAHEAAVRSRPLLDRDPASVEKELDNHKLLAAEVTGYLDRVKAVQDAARHEDGMPTSLLEQLSEANSLLNSLPRELEERGRYLEANRQLRLDYAALKDRLHAWVVEAQERLQKGAAGVDFQNVVADLEEHKMFFSTEPAMKELVSQQIQQAADHIWPSLTGVEQEELSREQQQLTQLLKNTLNSAKSRRAQLEQDTEMWRDYRDTLAKVRGVLARSEFNDEPVTSLAGLHFNIQKLTHGLNDIQEFETKWQAFESLVVGNEEKSRHIDLVVRSKSQIIEMKQTIQDLLNEVEGHKSLHEEVLFLSGTVLTYLTAFSEPSAQILKAKLDHLTDTYKK</sequence>
<feature type="coiled-coil region" evidence="6">
    <location>
        <begin position="567"/>
        <end position="604"/>
    </location>
</feature>
<reference evidence="9" key="1">
    <citation type="submission" date="2020-11" db="EMBL/GenBank/DDBJ databases">
        <authorList>
            <person name="Tran Van P."/>
        </authorList>
    </citation>
    <scope>NUCLEOTIDE SEQUENCE</scope>
</reference>
<dbReference type="SMART" id="SM00150">
    <property type="entry name" value="SPEC"/>
    <property type="match status" value="17"/>
</dbReference>
<evidence type="ECO:0000256" key="5">
    <source>
        <dbReference type="ARBA" id="ARBA00023136"/>
    </source>
</evidence>
<evidence type="ECO:0000256" key="7">
    <source>
        <dbReference type="SAM" id="MobiDB-lite"/>
    </source>
</evidence>
<feature type="domain" description="Nesprin-1 spectrin repeats region" evidence="8">
    <location>
        <begin position="1142"/>
        <end position="1250"/>
    </location>
</feature>
<evidence type="ECO:0000256" key="1">
    <source>
        <dbReference type="ARBA" id="ARBA00004370"/>
    </source>
</evidence>
<gene>
    <name evidence="9" type="ORF">TMSB3V08_LOCUS6297</name>
</gene>
<accession>A0A7R9E8R9</accession>
<dbReference type="Gene3D" id="1.20.58.60">
    <property type="match status" value="16"/>
</dbReference>
<feature type="coiled-coil region" evidence="6">
    <location>
        <begin position="2936"/>
        <end position="2963"/>
    </location>
</feature>
<dbReference type="PANTHER" id="PTHR47535:SF1">
    <property type="entry name" value="NESPRIN-1"/>
    <property type="match status" value="1"/>
</dbReference>